<accession>A0A371EHM5</accession>
<protein>
    <submittedName>
        <fullName evidence="2">Uncharacterized protein</fullName>
    </submittedName>
</protein>
<dbReference type="Proteomes" id="UP000257109">
    <property type="component" value="Unassembled WGS sequence"/>
</dbReference>
<dbReference type="AlphaFoldDB" id="A0A371EHM5"/>
<evidence type="ECO:0000256" key="1">
    <source>
        <dbReference type="SAM" id="MobiDB-lite"/>
    </source>
</evidence>
<evidence type="ECO:0000313" key="2">
    <source>
        <dbReference type="EMBL" id="RDX65552.1"/>
    </source>
</evidence>
<dbReference type="EMBL" id="QJKJ01013839">
    <property type="protein sequence ID" value="RDX65552.1"/>
    <property type="molecule type" value="Genomic_DNA"/>
</dbReference>
<gene>
    <name evidence="2" type="ORF">CR513_55782</name>
</gene>
<feature type="compositionally biased region" description="Basic and acidic residues" evidence="1">
    <location>
        <begin position="1"/>
        <end position="10"/>
    </location>
</feature>
<sequence length="93" mass="10616">MEHHPIRDDAYMGGHTQGTQEGEDEVATLALEGPMTRGRFKRIQEEVYQELVMLKGQEKALDGLILYNFSQLPRWLCLRLVKVLYGQKQALGA</sequence>
<organism evidence="2 3">
    <name type="scientific">Mucuna pruriens</name>
    <name type="common">Velvet bean</name>
    <name type="synonym">Dolichos pruriens</name>
    <dbReference type="NCBI Taxonomy" id="157652"/>
    <lineage>
        <taxon>Eukaryota</taxon>
        <taxon>Viridiplantae</taxon>
        <taxon>Streptophyta</taxon>
        <taxon>Embryophyta</taxon>
        <taxon>Tracheophyta</taxon>
        <taxon>Spermatophyta</taxon>
        <taxon>Magnoliopsida</taxon>
        <taxon>eudicotyledons</taxon>
        <taxon>Gunneridae</taxon>
        <taxon>Pentapetalae</taxon>
        <taxon>rosids</taxon>
        <taxon>fabids</taxon>
        <taxon>Fabales</taxon>
        <taxon>Fabaceae</taxon>
        <taxon>Papilionoideae</taxon>
        <taxon>50 kb inversion clade</taxon>
        <taxon>NPAAA clade</taxon>
        <taxon>indigoferoid/millettioid clade</taxon>
        <taxon>Phaseoleae</taxon>
        <taxon>Mucuna</taxon>
    </lineage>
</organism>
<comment type="caution">
    <text evidence="2">The sequence shown here is derived from an EMBL/GenBank/DDBJ whole genome shotgun (WGS) entry which is preliminary data.</text>
</comment>
<feature type="non-terminal residue" evidence="2">
    <location>
        <position position="1"/>
    </location>
</feature>
<keyword evidence="3" id="KW-1185">Reference proteome</keyword>
<reference evidence="2" key="1">
    <citation type="submission" date="2018-05" db="EMBL/GenBank/DDBJ databases">
        <title>Draft genome of Mucuna pruriens seed.</title>
        <authorList>
            <person name="Nnadi N.E."/>
            <person name="Vos R."/>
            <person name="Hasami M.H."/>
            <person name="Devisetty U.K."/>
            <person name="Aguiy J.C."/>
        </authorList>
    </citation>
    <scope>NUCLEOTIDE SEQUENCE [LARGE SCALE GENOMIC DNA]</scope>
    <source>
        <strain evidence="2">JCA_2017</strain>
    </source>
</reference>
<proteinExistence type="predicted"/>
<evidence type="ECO:0000313" key="3">
    <source>
        <dbReference type="Proteomes" id="UP000257109"/>
    </source>
</evidence>
<feature type="region of interest" description="Disordered" evidence="1">
    <location>
        <begin position="1"/>
        <end position="23"/>
    </location>
</feature>
<name>A0A371EHM5_MUCPR</name>